<accession>A0A9J6CHB0</accession>
<dbReference type="SUPFAM" id="SSF51905">
    <property type="entry name" value="FAD/NAD(P)-binding domain"/>
    <property type="match status" value="1"/>
</dbReference>
<dbReference type="Gene3D" id="3.50.50.60">
    <property type="entry name" value="FAD/NAD(P)-binding domain"/>
    <property type="match status" value="1"/>
</dbReference>
<protein>
    <recommendedName>
        <fullName evidence="8">Amine oxidase domain-containing protein</fullName>
    </recommendedName>
</protein>
<comment type="cofactor">
    <cofactor evidence="1">
        <name>FAD</name>
        <dbReference type="ChEBI" id="CHEBI:57692"/>
    </cofactor>
</comment>
<evidence type="ECO:0000256" key="2">
    <source>
        <dbReference type="ARBA" id="ARBA00004496"/>
    </source>
</evidence>
<gene>
    <name evidence="9" type="ORF">PVAND_010456</name>
</gene>
<dbReference type="Gene3D" id="3.90.660.10">
    <property type="match status" value="1"/>
</dbReference>
<dbReference type="InterPro" id="IPR036188">
    <property type="entry name" value="FAD/NAD-bd_sf"/>
</dbReference>
<feature type="domain" description="Amine oxidase" evidence="8">
    <location>
        <begin position="21"/>
        <end position="476"/>
    </location>
</feature>
<comment type="similarity">
    <text evidence="3">Belongs to the flavin monoamine oxidase family.</text>
</comment>
<evidence type="ECO:0000256" key="1">
    <source>
        <dbReference type="ARBA" id="ARBA00001974"/>
    </source>
</evidence>
<keyword evidence="10" id="KW-1185">Reference proteome</keyword>
<dbReference type="SUPFAM" id="SSF54373">
    <property type="entry name" value="FAD-linked reductases, C-terminal domain"/>
    <property type="match status" value="1"/>
</dbReference>
<dbReference type="OrthoDB" id="7774290at2759"/>
<evidence type="ECO:0000313" key="10">
    <source>
        <dbReference type="Proteomes" id="UP001107558"/>
    </source>
</evidence>
<evidence type="ECO:0000256" key="7">
    <source>
        <dbReference type="ARBA" id="ARBA00023002"/>
    </source>
</evidence>
<keyword evidence="7" id="KW-0560">Oxidoreductase</keyword>
<dbReference type="GO" id="GO:0005737">
    <property type="term" value="C:cytoplasm"/>
    <property type="evidence" value="ECO:0007669"/>
    <property type="project" value="UniProtKB-SubCell"/>
</dbReference>
<reference evidence="9" key="1">
    <citation type="submission" date="2021-03" db="EMBL/GenBank/DDBJ databases">
        <title>Chromosome level genome of the anhydrobiotic midge Polypedilum vanderplanki.</title>
        <authorList>
            <person name="Yoshida Y."/>
            <person name="Kikawada T."/>
            <person name="Gusev O."/>
        </authorList>
    </citation>
    <scope>NUCLEOTIDE SEQUENCE</scope>
    <source>
        <strain evidence="9">NIAS01</strain>
        <tissue evidence="9">Whole body or cell culture</tissue>
    </source>
</reference>
<dbReference type="PANTHER" id="PTHR10742">
    <property type="entry name" value="FLAVIN MONOAMINE OXIDASE"/>
    <property type="match status" value="1"/>
</dbReference>
<proteinExistence type="inferred from homology"/>
<sequence>MLKSKENGCQRYDVIVLGCGIAGLGAGRVLKGAKVNFLMIEGSDRVGGRIHTVNMKNLQNNNEIVRVEAGAQWIHGKHNELYQYANQFKMIRTELSEEAEGDYIREDGVHFNAFFVRKIDFKIGQLLEECEKFVEHKSDKNFVFPTSIAEYVEEKFDDFLKTLETNEERTQARQLLDWHRKFQIIDNSCDYFNDISAKDWGNYSFNGESCQTHINVTNGMSAITDKLYEELKNFIRLNKAVKHVLWDAPEGIKIICEDESSYLAQNVICTFSLGVLKQHQMKMFSPPLLRKHKDVIESIGFGTINKIFLKFNERWWDKDWKGLQMLWNDDLDENSHWTKYMTGFDVAYPVPENTLIGWIGGKGAKLIEKITDEEIAEHCTDIIRKFLKDKNIPNPSHVFCSRWNTNKFIGGAYSYTSKNTDNIERWEKILSFPIIKETSNGHKNLLLFAGEAVHEQYFSTVHGAFLSGIQQAELILNFRKKCAKL</sequence>
<evidence type="ECO:0000259" key="8">
    <source>
        <dbReference type="Pfam" id="PF01593"/>
    </source>
</evidence>
<evidence type="ECO:0000256" key="3">
    <source>
        <dbReference type="ARBA" id="ARBA00005995"/>
    </source>
</evidence>
<dbReference type="EMBL" id="JADBJN010000001">
    <property type="protein sequence ID" value="KAG5680982.1"/>
    <property type="molecule type" value="Genomic_DNA"/>
</dbReference>
<evidence type="ECO:0000256" key="4">
    <source>
        <dbReference type="ARBA" id="ARBA00022490"/>
    </source>
</evidence>
<dbReference type="GO" id="GO:0046592">
    <property type="term" value="F:polyamine oxidase activity"/>
    <property type="evidence" value="ECO:0007669"/>
    <property type="project" value="TreeGrafter"/>
</dbReference>
<keyword evidence="5" id="KW-0285">Flavoprotein</keyword>
<comment type="caution">
    <text evidence="9">The sequence shown here is derived from an EMBL/GenBank/DDBJ whole genome shotgun (WGS) entry which is preliminary data.</text>
</comment>
<dbReference type="PANTHER" id="PTHR10742:SF405">
    <property type="entry name" value="PEROXISOMAL N(1)-ACETYL-SPERMINE_SPERMIDINE OXIDASE"/>
    <property type="match status" value="1"/>
</dbReference>
<dbReference type="InterPro" id="IPR050281">
    <property type="entry name" value="Flavin_monoamine_oxidase"/>
</dbReference>
<evidence type="ECO:0000256" key="6">
    <source>
        <dbReference type="ARBA" id="ARBA00022827"/>
    </source>
</evidence>
<comment type="subcellular location">
    <subcellularLocation>
        <location evidence="2">Cytoplasm</location>
    </subcellularLocation>
</comment>
<evidence type="ECO:0000256" key="5">
    <source>
        <dbReference type="ARBA" id="ARBA00022630"/>
    </source>
</evidence>
<keyword evidence="6" id="KW-0274">FAD</keyword>
<keyword evidence="4" id="KW-0963">Cytoplasm</keyword>
<dbReference type="InterPro" id="IPR002937">
    <property type="entry name" value="Amino_oxidase"/>
</dbReference>
<dbReference type="Pfam" id="PF01593">
    <property type="entry name" value="Amino_oxidase"/>
    <property type="match status" value="1"/>
</dbReference>
<name>A0A9J6CHB0_POLVA</name>
<dbReference type="AlphaFoldDB" id="A0A9J6CHB0"/>
<dbReference type="Proteomes" id="UP001107558">
    <property type="component" value="Chromosome 1"/>
</dbReference>
<organism evidence="9 10">
    <name type="scientific">Polypedilum vanderplanki</name>
    <name type="common">Sleeping chironomid midge</name>
    <dbReference type="NCBI Taxonomy" id="319348"/>
    <lineage>
        <taxon>Eukaryota</taxon>
        <taxon>Metazoa</taxon>
        <taxon>Ecdysozoa</taxon>
        <taxon>Arthropoda</taxon>
        <taxon>Hexapoda</taxon>
        <taxon>Insecta</taxon>
        <taxon>Pterygota</taxon>
        <taxon>Neoptera</taxon>
        <taxon>Endopterygota</taxon>
        <taxon>Diptera</taxon>
        <taxon>Nematocera</taxon>
        <taxon>Chironomoidea</taxon>
        <taxon>Chironomidae</taxon>
        <taxon>Chironominae</taxon>
        <taxon>Polypedilum</taxon>
        <taxon>Polypedilum</taxon>
    </lineage>
</organism>
<evidence type="ECO:0000313" key="9">
    <source>
        <dbReference type="EMBL" id="KAG5680982.1"/>
    </source>
</evidence>